<reference evidence="5 6" key="1">
    <citation type="submission" date="2020-02" db="EMBL/GenBank/DDBJ databases">
        <title>Comparative genome analysis reveals the metabolism and evolution of the thermophilic archaeal genus Metallosphaera.</title>
        <authorList>
            <person name="Jiang C."/>
        </authorList>
    </citation>
    <scope>NUCLEOTIDE SEQUENCE [LARGE SCALE GENOMIC DNA]</scope>
    <source>
        <strain evidence="5 6">Ric-A</strain>
    </source>
</reference>
<evidence type="ECO:0000313" key="5">
    <source>
        <dbReference type="EMBL" id="QKR00771.1"/>
    </source>
</evidence>
<dbReference type="RefSeq" id="WP_174632112.1">
    <property type="nucleotide sequence ID" value="NZ_CP049074.1"/>
</dbReference>
<evidence type="ECO:0000256" key="2">
    <source>
        <dbReference type="ARBA" id="ARBA00023118"/>
    </source>
</evidence>
<dbReference type="InterPro" id="IPR054767">
    <property type="entry name" value="Cas10-Cmr2_palm2"/>
</dbReference>
<dbReference type="PANTHER" id="PTHR36528">
    <property type="entry name" value="CRISPR SYSTEM SINGLE-STRAND-SPECIFIC DEOXYRIBONUCLEASE CAS10/CSM1 (SUBTYPE III-A)"/>
    <property type="match status" value="1"/>
</dbReference>
<dbReference type="SUPFAM" id="SSF109604">
    <property type="entry name" value="HD-domain/PDEase-like"/>
    <property type="match status" value="1"/>
</dbReference>
<accession>A0A6N0P095</accession>
<dbReference type="KEGG" id="mten:GWK48_10560"/>
<dbReference type="Pfam" id="PF01966">
    <property type="entry name" value="HD"/>
    <property type="match status" value="1"/>
</dbReference>
<dbReference type="Pfam" id="PF22335">
    <property type="entry name" value="Cas10-Cmr2_palm2"/>
    <property type="match status" value="1"/>
</dbReference>
<keyword evidence="1" id="KW-0547">Nucleotide-binding</keyword>
<dbReference type="AlphaFoldDB" id="A0A6N0P095"/>
<dbReference type="EMBL" id="CP049074">
    <property type="protein sequence ID" value="QKR00771.1"/>
    <property type="molecule type" value="Genomic_DNA"/>
</dbReference>
<sequence length="862" mass="98197">MTIRGKLNLPDFKITVEDAEDKGEKLKPLIVNVLKKLVDVSCELVQKQSNVSDRGRVAMDIFADLVSVLYKLPVLTPYAQVSRKSEVITTVYESFLAYVVSRHLDLKFDSLELEEVMKKLEGNNIKELVSKLREVMSGREVRSLYEALLNTPADTRPGYNFTSLASHLQLTSLLTWLLQTNSVDLNYLRVSSLLHDVGKLVSPRHHVKASIEILDEVLKEESCLKDQLEHVKSLVSTHHRDYDTIIRSADGLASSADRLSQLVEHYMREQGNQLKVSECYSLKREESFDCFDKHGKEEYEKASKTVYKYLVSQILKDSKALHEGDAKFFDYLRLEDLPKVPEPVLKKVVPGNLKGYLVYVDFPGVQKFITSFPKMREMSFASMLVDFVTSVYSFILLDQKLYSGKTRLPVEALISGYGGHSYIVVRKDEGVDKDKVEQALSQVIQPLDVRLHVAVVDFAYDNYVRNFQEIWEDILSQSPRRYLINWEEEELSLGLHLVCDYCGVRPVVHEIKERDQTIRLCSRCNTVREWSKNRGFMARAGARYVLGDMAIFPGEQAEEIFGEDYPSYAMEFIAGYKSPQDGKYVSLVKADGNRASTIFMTSVTLSDYVERSFRLDYGIKKAFQETVADLAKESEDLAGRVLSGVLYLGGDDLMLMMPSAVSVPFALAMFKRAEEYTGFTFKVGIVTVKPDHPVQFAYQAVNELMEKAKIKESNESSIAFLVFSTTLATAGVVLAEVERFSKDKFLQVSNSLKKVEEVLKVYQLDTFEKAVEMYNQPNKKGKKARDYLRPFEDLAVYSQVKPDYYDVVAYALRTMVRTDDPDDREVLKMLLKDVGRGGQFPILDYYFALKNFRVGTQGGQRD</sequence>
<dbReference type="GO" id="GO:0000166">
    <property type="term" value="F:nucleotide binding"/>
    <property type="evidence" value="ECO:0007669"/>
    <property type="project" value="UniProtKB-KW"/>
</dbReference>
<dbReference type="Proteomes" id="UP000509301">
    <property type="component" value="Chromosome"/>
</dbReference>
<dbReference type="GeneID" id="55642389"/>
<keyword evidence="2" id="KW-0051">Antiviral defense</keyword>
<proteinExistence type="predicted"/>
<dbReference type="InterPro" id="IPR052117">
    <property type="entry name" value="Cas10/Csm1_subtype-III-A"/>
</dbReference>
<dbReference type="GO" id="GO:0051607">
    <property type="term" value="P:defense response to virus"/>
    <property type="evidence" value="ECO:0007669"/>
    <property type="project" value="UniProtKB-KW"/>
</dbReference>
<dbReference type="PANTHER" id="PTHR36528:SF1">
    <property type="entry name" value="CRISPR SYSTEM SINGLE-STRAND-SPECIFIC DEOXYRIBONUCLEASE CAS10_CSM1 (SUBTYPE III-A)"/>
    <property type="match status" value="1"/>
</dbReference>
<organism evidence="5 6">
    <name type="scientific">Metallosphaera tengchongensis</name>
    <dbReference type="NCBI Taxonomy" id="1532350"/>
    <lineage>
        <taxon>Archaea</taxon>
        <taxon>Thermoproteota</taxon>
        <taxon>Thermoprotei</taxon>
        <taxon>Sulfolobales</taxon>
        <taxon>Sulfolobaceae</taxon>
        <taxon>Metallosphaera</taxon>
    </lineage>
</organism>
<evidence type="ECO:0000256" key="1">
    <source>
        <dbReference type="ARBA" id="ARBA00022741"/>
    </source>
</evidence>
<dbReference type="InterPro" id="IPR043128">
    <property type="entry name" value="Rev_trsase/Diguanyl_cyclase"/>
</dbReference>
<name>A0A6N0P095_9CREN</name>
<dbReference type="InterPro" id="IPR006674">
    <property type="entry name" value="HD_domain"/>
</dbReference>
<dbReference type="OrthoDB" id="44247at2157"/>
<dbReference type="Gene3D" id="1.10.3210.10">
    <property type="entry name" value="Hypothetical protein af1432"/>
    <property type="match status" value="1"/>
</dbReference>
<gene>
    <name evidence="5" type="ORF">GWK48_10560</name>
</gene>
<feature type="domain" description="Cas10/Cmr2 second palm" evidence="4">
    <location>
        <begin position="584"/>
        <end position="712"/>
    </location>
</feature>
<dbReference type="Gene3D" id="3.30.70.270">
    <property type="match status" value="1"/>
</dbReference>
<feature type="domain" description="HD" evidence="3">
    <location>
        <begin position="174"/>
        <end position="260"/>
    </location>
</feature>
<evidence type="ECO:0000259" key="3">
    <source>
        <dbReference type="Pfam" id="PF01966"/>
    </source>
</evidence>
<evidence type="ECO:0000313" key="6">
    <source>
        <dbReference type="Proteomes" id="UP000509301"/>
    </source>
</evidence>
<evidence type="ECO:0000259" key="4">
    <source>
        <dbReference type="Pfam" id="PF22335"/>
    </source>
</evidence>
<keyword evidence="6" id="KW-1185">Reference proteome</keyword>
<protein>
    <submittedName>
        <fullName evidence="5">HD domain-containing protein</fullName>
    </submittedName>
</protein>